<keyword evidence="1" id="KW-0732">Signal</keyword>
<feature type="signal peptide" evidence="1">
    <location>
        <begin position="1"/>
        <end position="15"/>
    </location>
</feature>
<keyword evidence="3" id="KW-1185">Reference proteome</keyword>
<evidence type="ECO:0000313" key="2">
    <source>
        <dbReference type="EMBL" id="TKW35215.1"/>
    </source>
</evidence>
<organism evidence="2 3">
    <name type="scientific">Setaria viridis</name>
    <name type="common">Green bristlegrass</name>
    <name type="synonym">Setaria italica subsp. viridis</name>
    <dbReference type="NCBI Taxonomy" id="4556"/>
    <lineage>
        <taxon>Eukaryota</taxon>
        <taxon>Viridiplantae</taxon>
        <taxon>Streptophyta</taxon>
        <taxon>Embryophyta</taxon>
        <taxon>Tracheophyta</taxon>
        <taxon>Spermatophyta</taxon>
        <taxon>Magnoliopsida</taxon>
        <taxon>Liliopsida</taxon>
        <taxon>Poales</taxon>
        <taxon>Poaceae</taxon>
        <taxon>PACMAD clade</taxon>
        <taxon>Panicoideae</taxon>
        <taxon>Panicodae</taxon>
        <taxon>Paniceae</taxon>
        <taxon>Cenchrinae</taxon>
        <taxon>Setaria</taxon>
    </lineage>
</organism>
<name>A0A4U6W0Z6_SETVI</name>
<sequence>MAGCALLCFLDCCSGYLPSHLLDDKLVRVPVEAEPNQVHIRCTLQKTTRVHHLSPRD</sequence>
<evidence type="ECO:0000313" key="3">
    <source>
        <dbReference type="Proteomes" id="UP000298652"/>
    </source>
</evidence>
<dbReference type="Proteomes" id="UP000298652">
    <property type="component" value="Chromosome 2"/>
</dbReference>
<dbReference type="AlphaFoldDB" id="A0A4U6W0Z6"/>
<evidence type="ECO:0000256" key="1">
    <source>
        <dbReference type="SAM" id="SignalP"/>
    </source>
</evidence>
<reference evidence="2" key="1">
    <citation type="submission" date="2019-03" db="EMBL/GenBank/DDBJ databases">
        <title>WGS assembly of Setaria viridis.</title>
        <authorList>
            <person name="Huang P."/>
            <person name="Jenkins J."/>
            <person name="Grimwood J."/>
            <person name="Barry K."/>
            <person name="Healey A."/>
            <person name="Mamidi S."/>
            <person name="Sreedasyam A."/>
            <person name="Shu S."/>
            <person name="Feldman M."/>
            <person name="Wu J."/>
            <person name="Yu Y."/>
            <person name="Chen C."/>
            <person name="Johnson J."/>
            <person name="Rokhsar D."/>
            <person name="Baxter I."/>
            <person name="Schmutz J."/>
            <person name="Brutnell T."/>
            <person name="Kellogg E."/>
        </authorList>
    </citation>
    <scope>NUCLEOTIDE SEQUENCE [LARGE SCALE GENOMIC DNA]</scope>
</reference>
<protein>
    <submittedName>
        <fullName evidence="2">Uncharacterized protein</fullName>
    </submittedName>
</protein>
<dbReference type="EMBL" id="CM016553">
    <property type="protein sequence ID" value="TKW35215.1"/>
    <property type="molecule type" value="Genomic_DNA"/>
</dbReference>
<gene>
    <name evidence="2" type="ORF">SEVIR_2G357850v2</name>
</gene>
<accession>A0A4U6W0Z6</accession>
<feature type="chain" id="PRO_5020467962" evidence="1">
    <location>
        <begin position="16"/>
        <end position="57"/>
    </location>
</feature>
<proteinExistence type="predicted"/>
<dbReference type="Gramene" id="TKW35215">
    <property type="protein sequence ID" value="TKW35215"/>
    <property type="gene ID" value="SEVIR_2G357850v2"/>
</dbReference>